<keyword evidence="8 10" id="KW-0472">Membrane</keyword>
<evidence type="ECO:0000256" key="5">
    <source>
        <dbReference type="ARBA" id="ARBA00022679"/>
    </source>
</evidence>
<dbReference type="AlphaFoldDB" id="A0A229P2X2"/>
<dbReference type="PANTHER" id="PTHR11048">
    <property type="entry name" value="PRENYLTRANSFERASES"/>
    <property type="match status" value="1"/>
</dbReference>
<feature type="transmembrane region" description="Helical" evidence="10">
    <location>
        <begin position="266"/>
        <end position="291"/>
    </location>
</feature>
<feature type="transmembrane region" description="Helical" evidence="10">
    <location>
        <begin position="45"/>
        <end position="66"/>
    </location>
</feature>
<dbReference type="PANTHER" id="PTHR11048:SF28">
    <property type="entry name" value="4-HYDROXYBENZOATE POLYPRENYLTRANSFERASE, MITOCHONDRIAL"/>
    <property type="match status" value="1"/>
</dbReference>
<evidence type="ECO:0000256" key="1">
    <source>
        <dbReference type="ARBA" id="ARBA00001946"/>
    </source>
</evidence>
<keyword evidence="4" id="KW-0997">Cell inner membrane</keyword>
<dbReference type="RefSeq" id="WP_089523730.1">
    <property type="nucleotide sequence ID" value="NZ_NMUQ01000001.1"/>
</dbReference>
<evidence type="ECO:0000256" key="4">
    <source>
        <dbReference type="ARBA" id="ARBA00022519"/>
    </source>
</evidence>
<feature type="transmembrane region" description="Helical" evidence="10">
    <location>
        <begin position="210"/>
        <end position="228"/>
    </location>
</feature>
<dbReference type="CDD" id="cd13959">
    <property type="entry name" value="PT_UbiA_COQ2"/>
    <property type="match status" value="1"/>
</dbReference>
<dbReference type="GO" id="GO:0008412">
    <property type="term" value="F:4-hydroxybenzoate polyprenyltransferase activity"/>
    <property type="evidence" value="ECO:0007669"/>
    <property type="project" value="UniProtKB-EC"/>
</dbReference>
<dbReference type="FunFam" id="1.10.357.140:FF:000008">
    <property type="entry name" value="4-hydroxybenzoate octaprenyltransferase"/>
    <property type="match status" value="1"/>
</dbReference>
<gene>
    <name evidence="11" type="ORF">CGZ75_08300</name>
</gene>
<dbReference type="Gene3D" id="1.20.120.1780">
    <property type="entry name" value="UbiA prenyltransferase"/>
    <property type="match status" value="1"/>
</dbReference>
<comment type="similarity">
    <text evidence="3">Belongs to the UbiA prenyltransferase family.</text>
</comment>
<dbReference type="InterPro" id="IPR039653">
    <property type="entry name" value="Prenyltransferase"/>
</dbReference>
<evidence type="ECO:0000256" key="7">
    <source>
        <dbReference type="ARBA" id="ARBA00022989"/>
    </source>
</evidence>
<feature type="transmembrane region" description="Helical" evidence="10">
    <location>
        <begin position="136"/>
        <end position="157"/>
    </location>
</feature>
<feature type="transmembrane region" description="Helical" evidence="10">
    <location>
        <begin position="12"/>
        <end position="33"/>
    </location>
</feature>
<dbReference type="Pfam" id="PF01040">
    <property type="entry name" value="UbiA"/>
    <property type="match status" value="1"/>
</dbReference>
<dbReference type="GO" id="GO:0006744">
    <property type="term" value="P:ubiquinone biosynthetic process"/>
    <property type="evidence" value="ECO:0007669"/>
    <property type="project" value="TreeGrafter"/>
</dbReference>
<comment type="subcellular location">
    <subcellularLocation>
        <location evidence="2">Membrane</location>
        <topology evidence="2">Multi-pass membrane protein</topology>
    </subcellularLocation>
</comment>
<keyword evidence="6 10" id="KW-0812">Transmembrane</keyword>
<dbReference type="GO" id="GO:0005886">
    <property type="term" value="C:plasma membrane"/>
    <property type="evidence" value="ECO:0007669"/>
    <property type="project" value="TreeGrafter"/>
</dbReference>
<keyword evidence="5 11" id="KW-0808">Transferase</keyword>
<dbReference type="EC" id="2.5.1.39" evidence="9"/>
<evidence type="ECO:0000256" key="6">
    <source>
        <dbReference type="ARBA" id="ARBA00022692"/>
    </source>
</evidence>
<evidence type="ECO:0000256" key="10">
    <source>
        <dbReference type="SAM" id="Phobius"/>
    </source>
</evidence>
<feature type="transmembrane region" description="Helical" evidence="10">
    <location>
        <begin position="163"/>
        <end position="185"/>
    </location>
</feature>
<feature type="transmembrane region" description="Helical" evidence="10">
    <location>
        <begin position="86"/>
        <end position="107"/>
    </location>
</feature>
<comment type="cofactor">
    <cofactor evidence="1">
        <name>Mg(2+)</name>
        <dbReference type="ChEBI" id="CHEBI:18420"/>
    </cofactor>
</comment>
<accession>A0A229P2X2</accession>
<dbReference type="InterPro" id="IPR000537">
    <property type="entry name" value="UbiA_prenyltransferase"/>
</dbReference>
<dbReference type="NCBIfam" id="TIGR01475">
    <property type="entry name" value="ubiA_other"/>
    <property type="match status" value="1"/>
</dbReference>
<name>A0A229P2X2_9BACL</name>
<evidence type="ECO:0000313" key="12">
    <source>
        <dbReference type="Proteomes" id="UP000215145"/>
    </source>
</evidence>
<evidence type="ECO:0000313" key="11">
    <source>
        <dbReference type="EMBL" id="OXM16646.1"/>
    </source>
</evidence>
<keyword evidence="7 10" id="KW-1133">Transmembrane helix</keyword>
<dbReference type="FunFam" id="1.20.120.1780:FF:000001">
    <property type="entry name" value="4-hydroxybenzoate octaprenyltransferase"/>
    <property type="match status" value="1"/>
</dbReference>
<keyword evidence="4" id="KW-1003">Cell membrane</keyword>
<feature type="transmembrane region" description="Helical" evidence="10">
    <location>
        <begin position="234"/>
        <end position="254"/>
    </location>
</feature>
<dbReference type="Gene3D" id="1.10.357.140">
    <property type="entry name" value="UbiA prenyltransferase"/>
    <property type="match status" value="1"/>
</dbReference>
<proteinExistence type="inferred from homology"/>
<dbReference type="OrthoDB" id="9782418at2"/>
<sequence length="292" mass="32877">MIRKVRIFLEMIKFEHTIFALPFAYIGMLLGAVTMEGRLPSWAEAGWITLAMIGARSAAMGLNRLIDKAIDLKNPRTEKRALPAGLLKTGEVVLFVVLSFVLFFWAASKLDPVCIKLMPIAVFFLVIYSYAKRFTWLCHIILGLTIGLAPLGGWIAVTGEFAPAAWVFYIGIVFWLSGFDTIYALQDIVFDRNEKVYSIPARFGVKRSLMLAKCFHLVTAVCFIALFFMTDLSWIYLAGALISIGILFYEHLILGPDDMSRLQTAFFTMNGWLSITMLVFTLLDLTVLRAWA</sequence>
<comment type="caution">
    <text evidence="11">The sequence shown here is derived from an EMBL/GenBank/DDBJ whole genome shotgun (WGS) entry which is preliminary data.</text>
</comment>
<keyword evidence="12" id="KW-1185">Reference proteome</keyword>
<dbReference type="InterPro" id="IPR044878">
    <property type="entry name" value="UbiA_sf"/>
</dbReference>
<evidence type="ECO:0000256" key="8">
    <source>
        <dbReference type="ARBA" id="ARBA00023136"/>
    </source>
</evidence>
<dbReference type="EMBL" id="NMUQ01000001">
    <property type="protein sequence ID" value="OXM16646.1"/>
    <property type="molecule type" value="Genomic_DNA"/>
</dbReference>
<evidence type="ECO:0000256" key="9">
    <source>
        <dbReference type="ARBA" id="ARBA00034524"/>
    </source>
</evidence>
<reference evidence="11 12" key="1">
    <citation type="submission" date="2017-07" db="EMBL/GenBank/DDBJ databases">
        <title>Paenibacillus herberti R33 genome sequencing and assembly.</title>
        <authorList>
            <person name="Su W."/>
        </authorList>
    </citation>
    <scope>NUCLEOTIDE SEQUENCE [LARGE SCALE GENOMIC DNA]</scope>
    <source>
        <strain evidence="11 12">R33</strain>
    </source>
</reference>
<organism evidence="11 12">
    <name type="scientific">Paenibacillus herberti</name>
    <dbReference type="NCBI Taxonomy" id="1619309"/>
    <lineage>
        <taxon>Bacteria</taxon>
        <taxon>Bacillati</taxon>
        <taxon>Bacillota</taxon>
        <taxon>Bacilli</taxon>
        <taxon>Bacillales</taxon>
        <taxon>Paenibacillaceae</taxon>
        <taxon>Paenibacillus</taxon>
    </lineage>
</organism>
<protein>
    <recommendedName>
        <fullName evidence="9">4-hydroxybenzoate polyprenyltransferase</fullName>
        <ecNumber evidence="9">2.5.1.39</ecNumber>
    </recommendedName>
</protein>
<dbReference type="InterPro" id="IPR006371">
    <property type="entry name" value="Polyprenyltransferase_UbiA-li"/>
</dbReference>
<dbReference type="Proteomes" id="UP000215145">
    <property type="component" value="Unassembled WGS sequence"/>
</dbReference>
<feature type="transmembrane region" description="Helical" evidence="10">
    <location>
        <begin position="113"/>
        <end position="131"/>
    </location>
</feature>
<evidence type="ECO:0000256" key="3">
    <source>
        <dbReference type="ARBA" id="ARBA00005985"/>
    </source>
</evidence>
<evidence type="ECO:0000256" key="2">
    <source>
        <dbReference type="ARBA" id="ARBA00004141"/>
    </source>
</evidence>